<feature type="compositionally biased region" description="Polar residues" evidence="5">
    <location>
        <begin position="667"/>
        <end position="688"/>
    </location>
</feature>
<feature type="compositionally biased region" description="Polar residues" evidence="5">
    <location>
        <begin position="38"/>
        <end position="58"/>
    </location>
</feature>
<feature type="compositionally biased region" description="Polar residues" evidence="5">
    <location>
        <begin position="282"/>
        <end position="300"/>
    </location>
</feature>
<gene>
    <name evidence="7" type="ORF">JOQ06_021131</name>
</gene>
<feature type="region of interest" description="Disordered" evidence="5">
    <location>
        <begin position="1"/>
        <end position="63"/>
    </location>
</feature>
<feature type="compositionally biased region" description="Basic residues" evidence="5">
    <location>
        <begin position="501"/>
        <end position="510"/>
    </location>
</feature>
<evidence type="ECO:0000313" key="8">
    <source>
        <dbReference type="Proteomes" id="UP001219934"/>
    </source>
</evidence>
<feature type="compositionally biased region" description="Polar residues" evidence="5">
    <location>
        <begin position="872"/>
        <end position="895"/>
    </location>
</feature>
<comment type="caution">
    <text evidence="7">The sequence shown here is derived from an EMBL/GenBank/DDBJ whole genome shotgun (WGS) entry which is preliminary data.</text>
</comment>
<feature type="region of interest" description="Disordered" evidence="5">
    <location>
        <begin position="1375"/>
        <end position="1421"/>
    </location>
</feature>
<evidence type="ECO:0000259" key="6">
    <source>
        <dbReference type="PROSITE" id="PS51307"/>
    </source>
</evidence>
<organism evidence="7 8">
    <name type="scientific">Pogonophryne albipinna</name>
    <dbReference type="NCBI Taxonomy" id="1090488"/>
    <lineage>
        <taxon>Eukaryota</taxon>
        <taxon>Metazoa</taxon>
        <taxon>Chordata</taxon>
        <taxon>Craniata</taxon>
        <taxon>Vertebrata</taxon>
        <taxon>Euteleostomi</taxon>
        <taxon>Actinopterygii</taxon>
        <taxon>Neopterygii</taxon>
        <taxon>Teleostei</taxon>
        <taxon>Neoteleostei</taxon>
        <taxon>Acanthomorphata</taxon>
        <taxon>Eupercaria</taxon>
        <taxon>Perciformes</taxon>
        <taxon>Notothenioidei</taxon>
        <taxon>Pogonophryne</taxon>
    </lineage>
</organism>
<feature type="region of interest" description="Disordered" evidence="5">
    <location>
        <begin position="1212"/>
        <end position="1233"/>
    </location>
</feature>
<proteinExistence type="inferred from homology"/>
<dbReference type="InterPro" id="IPR014799">
    <property type="entry name" value="ASD2_dom"/>
</dbReference>
<feature type="domain" description="ASD2" evidence="6">
    <location>
        <begin position="1332"/>
        <end position="1609"/>
    </location>
</feature>
<keyword evidence="8" id="KW-1185">Reference proteome</keyword>
<dbReference type="PROSITE" id="PS51307">
    <property type="entry name" value="ASD2"/>
    <property type="match status" value="1"/>
</dbReference>
<feature type="region of interest" description="Disordered" evidence="5">
    <location>
        <begin position="425"/>
        <end position="449"/>
    </location>
</feature>
<dbReference type="GO" id="GO:0051015">
    <property type="term" value="F:actin filament binding"/>
    <property type="evidence" value="ECO:0007669"/>
    <property type="project" value="InterPro"/>
</dbReference>
<evidence type="ECO:0000256" key="4">
    <source>
        <dbReference type="ARBA" id="ARBA00023212"/>
    </source>
</evidence>
<feature type="region of interest" description="Disordered" evidence="5">
    <location>
        <begin position="489"/>
        <end position="562"/>
    </location>
</feature>
<feature type="compositionally biased region" description="Polar residues" evidence="5">
    <location>
        <begin position="12"/>
        <end position="24"/>
    </location>
</feature>
<keyword evidence="4" id="KW-0206">Cytoskeleton</keyword>
<protein>
    <recommendedName>
        <fullName evidence="6">ASD2 domain-containing protein</fullName>
    </recommendedName>
</protein>
<dbReference type="InterPro" id="IPR027685">
    <property type="entry name" value="Shroom_fam"/>
</dbReference>
<dbReference type="GO" id="GO:0043296">
    <property type="term" value="C:apical junction complex"/>
    <property type="evidence" value="ECO:0007669"/>
    <property type="project" value="TreeGrafter"/>
</dbReference>
<feature type="compositionally biased region" description="Acidic residues" evidence="5">
    <location>
        <begin position="548"/>
        <end position="560"/>
    </location>
</feature>
<feature type="region of interest" description="Disordered" evidence="5">
    <location>
        <begin position="1255"/>
        <end position="1278"/>
    </location>
</feature>
<feature type="region of interest" description="Disordered" evidence="5">
    <location>
        <begin position="350"/>
        <end position="412"/>
    </location>
</feature>
<feature type="region of interest" description="Disordered" evidence="5">
    <location>
        <begin position="972"/>
        <end position="1037"/>
    </location>
</feature>
<dbReference type="GO" id="GO:0016324">
    <property type="term" value="C:apical plasma membrane"/>
    <property type="evidence" value="ECO:0007669"/>
    <property type="project" value="TreeGrafter"/>
</dbReference>
<feature type="compositionally biased region" description="Low complexity" evidence="5">
    <location>
        <begin position="361"/>
        <end position="382"/>
    </location>
</feature>
<feature type="compositionally biased region" description="Basic and acidic residues" evidence="5">
    <location>
        <begin position="1262"/>
        <end position="1274"/>
    </location>
</feature>
<evidence type="ECO:0000256" key="5">
    <source>
        <dbReference type="SAM" id="MobiDB-lite"/>
    </source>
</evidence>
<comment type="similarity">
    <text evidence="2">Belongs to the shroom family.</text>
</comment>
<reference evidence="7" key="1">
    <citation type="submission" date="2022-11" db="EMBL/GenBank/DDBJ databases">
        <title>Chromosome-level genome of Pogonophryne albipinna.</title>
        <authorList>
            <person name="Jo E."/>
        </authorList>
    </citation>
    <scope>NUCLEOTIDE SEQUENCE</scope>
    <source>
        <strain evidence="7">SGF0006</strain>
        <tissue evidence="7">Muscle</tissue>
    </source>
</reference>
<dbReference type="GO" id="GO:0005912">
    <property type="term" value="C:adherens junction"/>
    <property type="evidence" value="ECO:0007669"/>
    <property type="project" value="TreeGrafter"/>
</dbReference>
<feature type="compositionally biased region" description="Polar residues" evidence="5">
    <location>
        <begin position="850"/>
        <end position="863"/>
    </location>
</feature>
<feature type="region of interest" description="Disordered" evidence="5">
    <location>
        <begin position="633"/>
        <end position="960"/>
    </location>
</feature>
<evidence type="ECO:0000256" key="3">
    <source>
        <dbReference type="ARBA" id="ARBA00022490"/>
    </source>
</evidence>
<dbReference type="Proteomes" id="UP001219934">
    <property type="component" value="Unassembled WGS sequence"/>
</dbReference>
<feature type="region of interest" description="Disordered" evidence="5">
    <location>
        <begin position="1114"/>
        <end position="1196"/>
    </location>
</feature>
<feature type="compositionally biased region" description="Basic and acidic residues" evidence="5">
    <location>
        <begin position="311"/>
        <end position="324"/>
    </location>
</feature>
<dbReference type="GO" id="GO:0030864">
    <property type="term" value="C:cortical actin cytoskeleton"/>
    <property type="evidence" value="ECO:0007669"/>
    <property type="project" value="TreeGrafter"/>
</dbReference>
<sequence>MQLHPGPFTIPWHSTDNSDLQWGQLSRPYSSTDRSSSLGSMESLDTPTPTPQTYSDSHISPVDPTLFNNKRDSAYSSFSASSNTSDYATVPLRPGEACSMDNLLQGLGPSCQGYPVGDTSTLGSSSSEAPDDLQLIVLKSRSLTRPRSKNVEIKERPSSCCYEDERRGGDFEIIGNGEKAAERKMNPPQPPTRKDSFRATRSRPNATNKRCVSAPIDISSVPFYQEVKSSLNVESGIQNGFPAPEECGENFKEDTLNSHYIQRQTEDIRHIRCDISANKDYNTETTSETSSLVPMTSLCPSSLPAESSMDVEERSRITHSEIKHSPTGLHRHSAPAKLLATQLQLLDCDSDASSLKPRNPSDTSDPSLSSSSSQWSYSSLQPTREDQETSHNHPNGPSNKWGGSRCSTPGSVFLEDDEERLNGTTVEHHHPWGRSASVPGDPTGSSIKGQLSSDQILERDFQPLSAAASMDTLLGEQRAVDRGNIEESVVGEDMKRSPASRNHRRNRRRNERFATNLRNEIQRKKAQLQKSRGPGGLLCSGETVKEEEGPDLNEEGDDQDLPVPESITKVAFARPVSPQIDAITTAPVEKASDVLQTQSTSYTQDNNLSRSVQILDPGVPHFGVGVRVVEEPAPAGKARRWRWTPEHKLQPEPESERRMKFFEETSKSISGLNMSSRRQKKPVQQSEHQGGEIGQHPTQRRYSYQGGLLQESDLLSNSVEARRLSMSTSRERQKEKEREQAREREERAREREREERLRERERDLEMERARLRDREREERVRQWERERERELELEREKDIERAREQECLTKEREEELKREKEREDAQLSSHQEFYGVKDRNQDLQHIFQPKPQTFSYSQTQNPVPRSAFHPVNTPSQPMESQQPLQQGHTARSYTPTEMYPPRQQEAAKLNRKYSLTERDYSRPPEINSQLHQGQRSHRPSDGEDRNGFSFPPPSVPLSLQGRAMSENDLRFDSNNQRWKKTPPPPRPPPPKWEQFHRRRASSHSLFSASPQSIAPSLDPTHSSFSCIPPPPTDMSRQRSFSLLPQRQEVSENCPRCNCSQTQALSSNQNQAQTQEHAFSHAPSNQNPAQIQEHAFSHAPSNQNPAQIQEHAFSHAPSNQNPAQTQEHSFSHAPSNQNPAQTQEHSFSHAPSNQNQAQTQEHAFSHAPSNQMPHQDRTFTVAPPSPMFSRRGFRPVAPPQAERDLMGVYSQQERGEVLSSLPPPPLPPKESSKNRVSEMIISPEEDRVTVKPLKNHSNIRPGAEWERTPSPRVHSDSTLPPVMDNVGVVSPPESYLFHSIEPQKISLEPGNESETTLSPSPAHSLDAELDIPMETDIDDFQEEDVLLAEDEPITSELPCFALPVTVLETDIDTLEEESGGERLSLEELFPQNSEGESGRESWRGAYQSPEHNTNSLDRRSGASSSCSSYYSTSAAKKQLMESLRKKLGVLREAQRGLQEDIRANAQLGEEVESMVVLVCKPNEVDKFRMFIGDLDKVVSLLLSLSGRLLRVESTLDTLDPDTEHHERLPLLEKKRQLLRQLSEAQDLKDHVDRREQAVSRVLARCLTPEQHRDYSHFVKMKAALLVEQRQLEDKTRLGEEQLRGLRESLGLGLGIGMGMSMGYGLY</sequence>
<evidence type="ECO:0000313" key="7">
    <source>
        <dbReference type="EMBL" id="KAJ4949621.1"/>
    </source>
</evidence>
<dbReference type="PANTHER" id="PTHR15012:SF35">
    <property type="entry name" value="PROTEIN SHROOM4"/>
    <property type="match status" value="1"/>
</dbReference>
<feature type="region of interest" description="Disordered" evidence="5">
    <location>
        <begin position="282"/>
        <end position="333"/>
    </location>
</feature>
<keyword evidence="3" id="KW-0963">Cytoplasm</keyword>
<feature type="region of interest" description="Disordered" evidence="5">
    <location>
        <begin position="1067"/>
        <end position="1087"/>
    </location>
</feature>
<feature type="compositionally biased region" description="Pro residues" evidence="5">
    <location>
        <begin position="981"/>
        <end position="991"/>
    </location>
</feature>
<evidence type="ECO:0000256" key="2">
    <source>
        <dbReference type="ARBA" id="ARBA00006469"/>
    </source>
</evidence>
<dbReference type="EMBL" id="JAPTMU010000001">
    <property type="protein sequence ID" value="KAJ4949621.1"/>
    <property type="molecule type" value="Genomic_DNA"/>
</dbReference>
<feature type="compositionally biased region" description="Low complexity" evidence="5">
    <location>
        <begin position="26"/>
        <end position="37"/>
    </location>
</feature>
<feature type="compositionally biased region" description="Polar residues" evidence="5">
    <location>
        <begin position="1002"/>
        <end position="1025"/>
    </location>
</feature>
<feature type="compositionally biased region" description="Basic and acidic residues" evidence="5">
    <location>
        <begin position="643"/>
        <end position="666"/>
    </location>
</feature>
<feature type="compositionally biased region" description="Basic and acidic residues" evidence="5">
    <location>
        <begin position="729"/>
        <end position="825"/>
    </location>
</feature>
<name>A0AAD6BVA7_9TELE</name>
<comment type="subcellular location">
    <subcellularLocation>
        <location evidence="1">Cytoplasm</location>
        <location evidence="1">Cytoskeleton</location>
    </subcellularLocation>
</comment>
<feature type="compositionally biased region" description="Polar residues" evidence="5">
    <location>
        <begin position="1115"/>
        <end position="1172"/>
    </location>
</feature>
<dbReference type="Gene3D" id="6.10.250.3120">
    <property type="match status" value="1"/>
</dbReference>
<dbReference type="GO" id="GO:0007015">
    <property type="term" value="P:actin filament organization"/>
    <property type="evidence" value="ECO:0007669"/>
    <property type="project" value="TreeGrafter"/>
</dbReference>
<dbReference type="Pfam" id="PF08687">
    <property type="entry name" value="ASD2"/>
    <property type="match status" value="1"/>
</dbReference>
<accession>A0AAD6BVA7</accession>
<evidence type="ECO:0000256" key="1">
    <source>
        <dbReference type="ARBA" id="ARBA00004245"/>
    </source>
</evidence>
<feature type="region of interest" description="Disordered" evidence="5">
    <location>
        <begin position="177"/>
        <end position="208"/>
    </location>
</feature>
<dbReference type="PANTHER" id="PTHR15012">
    <property type="entry name" value="APICAL PROTEIN/SHROOM-RELATED"/>
    <property type="match status" value="1"/>
</dbReference>